<feature type="domain" description="Cysteine-rich CPCC" evidence="1">
    <location>
        <begin position="1"/>
        <end position="60"/>
    </location>
</feature>
<protein>
    <submittedName>
        <fullName evidence="2">CPCC family cysteine-rich protein</fullName>
    </submittedName>
</protein>
<dbReference type="RefSeq" id="WP_285974000.1">
    <property type="nucleotide sequence ID" value="NZ_CP127294.1"/>
</dbReference>
<dbReference type="InterPro" id="IPR025983">
    <property type="entry name" value="Cys_rich_CPCC"/>
</dbReference>
<sequence length="110" mass="12312">MFEEQPGSHAICAVCFWEDDAIQLRWPDWSGGANRPSLIESQHAYAELGAMEGRFTGLVGTAAASGPVDDGWRLLNLAVDNLELRGDHGAPWPADGTRLYWWRPNCWRRS</sequence>
<dbReference type="Proteomes" id="UP001236014">
    <property type="component" value="Chromosome"/>
</dbReference>
<evidence type="ECO:0000313" key="2">
    <source>
        <dbReference type="EMBL" id="WIX83450.1"/>
    </source>
</evidence>
<organism evidence="2 3">
    <name type="scientific">Amycolatopsis carbonis</name>
    <dbReference type="NCBI Taxonomy" id="715471"/>
    <lineage>
        <taxon>Bacteria</taxon>
        <taxon>Bacillati</taxon>
        <taxon>Actinomycetota</taxon>
        <taxon>Actinomycetes</taxon>
        <taxon>Pseudonocardiales</taxon>
        <taxon>Pseudonocardiaceae</taxon>
        <taxon>Amycolatopsis</taxon>
    </lineage>
</organism>
<dbReference type="AlphaFoldDB" id="A0A9Y2IN78"/>
<reference evidence="2 3" key="1">
    <citation type="submission" date="2023-06" db="EMBL/GenBank/DDBJ databases">
        <authorList>
            <person name="Oyuntsetseg B."/>
            <person name="Kim S.B."/>
        </authorList>
    </citation>
    <scope>NUCLEOTIDE SEQUENCE [LARGE SCALE GENOMIC DNA]</scope>
    <source>
        <strain evidence="2 3">2-15</strain>
    </source>
</reference>
<gene>
    <name evidence="2" type="ORF">QRX50_23175</name>
</gene>
<proteinExistence type="predicted"/>
<dbReference type="KEGG" id="acab:QRX50_23175"/>
<keyword evidence="3" id="KW-1185">Reference proteome</keyword>
<dbReference type="EMBL" id="CP127294">
    <property type="protein sequence ID" value="WIX83450.1"/>
    <property type="molecule type" value="Genomic_DNA"/>
</dbReference>
<name>A0A9Y2IN78_9PSEU</name>
<evidence type="ECO:0000313" key="3">
    <source>
        <dbReference type="Proteomes" id="UP001236014"/>
    </source>
</evidence>
<dbReference type="Pfam" id="PF14206">
    <property type="entry name" value="Cys_rich_CPCC"/>
    <property type="match status" value="1"/>
</dbReference>
<accession>A0A9Y2IN78</accession>
<evidence type="ECO:0000259" key="1">
    <source>
        <dbReference type="Pfam" id="PF14206"/>
    </source>
</evidence>